<protein>
    <submittedName>
        <fullName evidence="2">Uncharacterized protein</fullName>
    </submittedName>
</protein>
<feature type="transmembrane region" description="Helical" evidence="1">
    <location>
        <begin position="12"/>
        <end position="31"/>
    </location>
</feature>
<feature type="transmembrane region" description="Helical" evidence="1">
    <location>
        <begin position="43"/>
        <end position="62"/>
    </location>
</feature>
<reference evidence="3" key="1">
    <citation type="journal article" date="2023" name="Commun. Biol.">
        <title>Genome analysis of Parmales, the sister group of diatoms, reveals the evolutionary specialization of diatoms from phago-mixotrophs to photoautotrophs.</title>
        <authorList>
            <person name="Ban H."/>
            <person name="Sato S."/>
            <person name="Yoshikawa S."/>
            <person name="Yamada K."/>
            <person name="Nakamura Y."/>
            <person name="Ichinomiya M."/>
            <person name="Sato N."/>
            <person name="Blanc-Mathieu R."/>
            <person name="Endo H."/>
            <person name="Kuwata A."/>
            <person name="Ogata H."/>
        </authorList>
    </citation>
    <scope>NUCLEOTIDE SEQUENCE [LARGE SCALE GENOMIC DNA]</scope>
</reference>
<accession>A0A9W7FWV3</accession>
<proteinExistence type="predicted"/>
<organism evidence="2 3">
    <name type="scientific">Triparma columacea</name>
    <dbReference type="NCBI Taxonomy" id="722753"/>
    <lineage>
        <taxon>Eukaryota</taxon>
        <taxon>Sar</taxon>
        <taxon>Stramenopiles</taxon>
        <taxon>Ochrophyta</taxon>
        <taxon>Bolidophyceae</taxon>
        <taxon>Parmales</taxon>
        <taxon>Triparmaceae</taxon>
        <taxon>Triparma</taxon>
    </lineage>
</organism>
<dbReference type="EMBL" id="BRYA01000590">
    <property type="protein sequence ID" value="GMI24660.1"/>
    <property type="molecule type" value="Genomic_DNA"/>
</dbReference>
<feature type="transmembrane region" description="Helical" evidence="1">
    <location>
        <begin position="144"/>
        <end position="164"/>
    </location>
</feature>
<keyword evidence="1" id="KW-1133">Transmembrane helix</keyword>
<sequence length="260" mass="29502">MGSNPSFTSPLFRLVGILFFLHYLYCEHLLLYDYGPTIGLYQGLWICSLSLLLAGLGLILGYPKLVSTSLVAVATGHFLWTIDSIYMLYNWDIGKTIFDIGDYGGVGRQVTFATVWTNLHHIWFMPICVYYLRSIGRRLTPSDLHCSVLWICFISAATACVVPMECVEYDHPVHGRRCMSLNVNMIRKFWGLEGSKFMHSLDRSDGTHPVIFFIFANFMHDYVFNGFWFLVLMGFVNVGAAGGGEIKDSVRLRNTKSKMS</sequence>
<keyword evidence="1" id="KW-0812">Transmembrane</keyword>
<dbReference type="Proteomes" id="UP001165065">
    <property type="component" value="Unassembled WGS sequence"/>
</dbReference>
<keyword evidence="1" id="KW-0472">Membrane</keyword>
<dbReference type="OrthoDB" id="187719at2759"/>
<feature type="transmembrane region" description="Helical" evidence="1">
    <location>
        <begin position="222"/>
        <end position="243"/>
    </location>
</feature>
<gene>
    <name evidence="2" type="ORF">TrCOL_g10370</name>
</gene>
<evidence type="ECO:0000313" key="2">
    <source>
        <dbReference type="EMBL" id="GMI24660.1"/>
    </source>
</evidence>
<name>A0A9W7FWV3_9STRA</name>
<dbReference type="AlphaFoldDB" id="A0A9W7FWV3"/>
<comment type="caution">
    <text evidence="2">The sequence shown here is derived from an EMBL/GenBank/DDBJ whole genome shotgun (WGS) entry which is preliminary data.</text>
</comment>
<keyword evidence="3" id="KW-1185">Reference proteome</keyword>
<evidence type="ECO:0000313" key="3">
    <source>
        <dbReference type="Proteomes" id="UP001165065"/>
    </source>
</evidence>
<evidence type="ECO:0000256" key="1">
    <source>
        <dbReference type="SAM" id="Phobius"/>
    </source>
</evidence>
<feature type="transmembrane region" description="Helical" evidence="1">
    <location>
        <begin position="109"/>
        <end position="132"/>
    </location>
</feature>